<name>A0ABX3HM28_PAEBO</name>
<feature type="domain" description="DUF5605" evidence="3">
    <location>
        <begin position="407"/>
        <end position="474"/>
    </location>
</feature>
<reference evidence="4 5" key="1">
    <citation type="submission" date="2016-10" db="EMBL/GenBank/DDBJ databases">
        <title>Paenibacillus species isolates.</title>
        <authorList>
            <person name="Beno S.M."/>
        </authorList>
    </citation>
    <scope>NUCLEOTIDE SEQUENCE [LARGE SCALE GENOMIC DNA]</scope>
    <source>
        <strain evidence="4 5">FSL H7-0744</strain>
    </source>
</reference>
<dbReference type="Gene3D" id="2.60.40.3950">
    <property type="match status" value="1"/>
</dbReference>
<organism evidence="4 5">
    <name type="scientific">Paenibacillus borealis</name>
    <dbReference type="NCBI Taxonomy" id="160799"/>
    <lineage>
        <taxon>Bacteria</taxon>
        <taxon>Bacillati</taxon>
        <taxon>Bacillota</taxon>
        <taxon>Bacilli</taxon>
        <taxon>Bacillales</taxon>
        <taxon>Paenibacillaceae</taxon>
        <taxon>Paenibacillus</taxon>
    </lineage>
</organism>
<gene>
    <name evidence="4" type="ORF">BSK56_03995</name>
</gene>
<dbReference type="Pfam" id="PF13204">
    <property type="entry name" value="Apiosidase"/>
    <property type="match status" value="1"/>
</dbReference>
<evidence type="ECO:0000313" key="4">
    <source>
        <dbReference type="EMBL" id="OMD51798.1"/>
    </source>
</evidence>
<feature type="domain" description="DUF5060" evidence="2">
    <location>
        <begin position="5"/>
        <end position="71"/>
    </location>
</feature>
<dbReference type="PANTHER" id="PTHR37836:SF2">
    <property type="entry name" value="DUF4038 DOMAIN-CONTAINING PROTEIN"/>
    <property type="match status" value="1"/>
</dbReference>
<dbReference type="Proteomes" id="UP000187412">
    <property type="component" value="Unassembled WGS sequence"/>
</dbReference>
<dbReference type="Pfam" id="PF16586">
    <property type="entry name" value="DUF5060"/>
    <property type="match status" value="1"/>
</dbReference>
<dbReference type="Pfam" id="PF18310">
    <property type="entry name" value="DUF5605"/>
    <property type="match status" value="1"/>
</dbReference>
<dbReference type="Gene3D" id="2.60.40.10">
    <property type="entry name" value="Immunoglobulins"/>
    <property type="match status" value="1"/>
</dbReference>
<dbReference type="PANTHER" id="PTHR37836">
    <property type="entry name" value="LMO1036 PROTEIN"/>
    <property type="match status" value="1"/>
</dbReference>
<comment type="caution">
    <text evidence="4">The sequence shown here is derived from an EMBL/GenBank/DDBJ whole genome shotgun (WGS) entry which is preliminary data.</text>
</comment>
<keyword evidence="5" id="KW-1185">Reference proteome</keyword>
<sequence length="496" mass="57640">MKQEAERWGLFELELNGPCSGNPFVDVDLTAEFKYNNRVLRPDGFYDGEGRYKIRFMPDTAATWTYRTRSNIAELDGISGEFVCVEAGEGNHGPVCVSNQYHFAYADGSPHFSFGTTCYAWTHQREDLQEQTLATLKSGPFNKIRMCIFPKHYDYNLVDPADYAFQGSVSGGWDFRRFNHVFFANLERRILDLQQLGIEADIILFHPYDRWGFSTMDRESDDFYLRYVVARLAAFRNIWWSMANEHDLMRAKKTEDWDHYFQLVQELDPYQHLRSNHNWQGFYDHGKPWVTHCSIQHPDLLRVKEWRNLYRKPVVVDECCYEGNINHDWGNITAQELVRRFWEAAVRGGYAGHGETYVHPGDILWWSHGGELHGDSAERISFLRSIMEEGPGGGIDPLPMTMLDGGAGKAGEYYLYYYGNQRPAFKKLILPPDHDYRIEIIDTWNMTITAVQELVRGDYRVELPNKQYMALRITVVNSSRTSIACGKQGERSLRIF</sequence>
<proteinExistence type="predicted"/>
<evidence type="ECO:0000259" key="1">
    <source>
        <dbReference type="Pfam" id="PF13204"/>
    </source>
</evidence>
<dbReference type="InterPro" id="IPR032260">
    <property type="entry name" value="DUF5060"/>
</dbReference>
<dbReference type="RefSeq" id="WP_076109441.1">
    <property type="nucleotide sequence ID" value="NZ_MPTB01000004.1"/>
</dbReference>
<evidence type="ECO:0000259" key="3">
    <source>
        <dbReference type="Pfam" id="PF18310"/>
    </source>
</evidence>
<accession>A0ABX3HM28</accession>
<dbReference type="SUPFAM" id="SSF51445">
    <property type="entry name" value="(Trans)glycosidases"/>
    <property type="match status" value="1"/>
</dbReference>
<feature type="domain" description="Apiosidase-like catalytic" evidence="1">
    <location>
        <begin position="99"/>
        <end position="360"/>
    </location>
</feature>
<protein>
    <submittedName>
        <fullName evidence="4">DUF5060 domain-containing protein</fullName>
    </submittedName>
</protein>
<dbReference type="InterPro" id="IPR013783">
    <property type="entry name" value="Ig-like_fold"/>
</dbReference>
<evidence type="ECO:0000313" key="5">
    <source>
        <dbReference type="Proteomes" id="UP000187412"/>
    </source>
</evidence>
<dbReference type="InterPro" id="IPR041239">
    <property type="entry name" value="DUF5605"/>
</dbReference>
<dbReference type="InterPro" id="IPR025277">
    <property type="entry name" value="Apiosidase-like_cat_dom"/>
</dbReference>
<evidence type="ECO:0000259" key="2">
    <source>
        <dbReference type="Pfam" id="PF16586"/>
    </source>
</evidence>
<dbReference type="Gene3D" id="3.20.20.80">
    <property type="entry name" value="Glycosidases"/>
    <property type="match status" value="1"/>
</dbReference>
<dbReference type="InterPro" id="IPR017853">
    <property type="entry name" value="GH"/>
</dbReference>
<dbReference type="EMBL" id="MPTB01000004">
    <property type="protein sequence ID" value="OMD51798.1"/>
    <property type="molecule type" value="Genomic_DNA"/>
</dbReference>